<dbReference type="OrthoDB" id="4256211at2"/>
<sequence>MNGNDESTVPPPEVGSVRLADDGTLEQFDGTAWTPYEELVDDGEGQGAWDFRRPT</sequence>
<dbReference type="EMBL" id="JACMHY010000018">
    <property type="protein sequence ID" value="MBC2869445.1"/>
    <property type="molecule type" value="Genomic_DNA"/>
</dbReference>
<comment type="caution">
    <text evidence="2">The sequence shown here is derived from an EMBL/GenBank/DDBJ whole genome shotgun (WGS) entry which is preliminary data.</text>
</comment>
<dbReference type="AlphaFoldDB" id="A0A7X1I626"/>
<accession>A0A7X1I626</accession>
<feature type="region of interest" description="Disordered" evidence="1">
    <location>
        <begin position="1"/>
        <end position="23"/>
    </location>
</feature>
<proteinExistence type="predicted"/>
<name>A0A7X1I626_9ACTN</name>
<gene>
    <name evidence="2" type="ORF">H1R13_32140</name>
</gene>
<evidence type="ECO:0000313" key="2">
    <source>
        <dbReference type="EMBL" id="MBC2869445.1"/>
    </source>
</evidence>
<keyword evidence="3" id="KW-1185">Reference proteome</keyword>
<organism evidence="2 3">
    <name type="scientific">Streptomyces mexicanus</name>
    <dbReference type="NCBI Taxonomy" id="178566"/>
    <lineage>
        <taxon>Bacteria</taxon>
        <taxon>Bacillati</taxon>
        <taxon>Actinomycetota</taxon>
        <taxon>Actinomycetes</taxon>
        <taxon>Kitasatosporales</taxon>
        <taxon>Streptomycetaceae</taxon>
        <taxon>Streptomyces</taxon>
    </lineage>
</organism>
<evidence type="ECO:0000313" key="3">
    <source>
        <dbReference type="Proteomes" id="UP000517694"/>
    </source>
</evidence>
<evidence type="ECO:0000256" key="1">
    <source>
        <dbReference type="SAM" id="MobiDB-lite"/>
    </source>
</evidence>
<protein>
    <submittedName>
        <fullName evidence="2">Uncharacterized protein</fullName>
    </submittedName>
</protein>
<reference evidence="2 3" key="1">
    <citation type="submission" date="2020-08" db="EMBL/GenBank/DDBJ databases">
        <title>Whole-Genome Sequence of French Clinical Streptomyces mexicanus Strain Q0842.</title>
        <authorList>
            <person name="Boxberger M."/>
            <person name="La Scola B."/>
        </authorList>
    </citation>
    <scope>NUCLEOTIDE SEQUENCE [LARGE SCALE GENOMIC DNA]</scope>
    <source>
        <strain evidence="2 3">Marseille-Q0842</strain>
    </source>
</reference>
<dbReference type="RefSeq" id="WP_159662894.1">
    <property type="nucleotide sequence ID" value="NZ_JACMHY010000018.1"/>
</dbReference>
<dbReference type="Proteomes" id="UP000517694">
    <property type="component" value="Unassembled WGS sequence"/>
</dbReference>